<name>A0A1U7LYR3_9FIRM</name>
<dbReference type="GO" id="GO:0042274">
    <property type="term" value="P:ribosomal small subunit biogenesis"/>
    <property type="evidence" value="ECO:0007669"/>
    <property type="project" value="UniProtKB-UniRule"/>
</dbReference>
<keyword evidence="5" id="KW-1185">Reference proteome</keyword>
<dbReference type="PANTHER" id="PTHR33692:SF1">
    <property type="entry name" value="RIBOSOME MATURATION FACTOR RIMM"/>
    <property type="match status" value="1"/>
</dbReference>
<dbReference type="NCBIfam" id="TIGR02273">
    <property type="entry name" value="16S_RimM"/>
    <property type="match status" value="1"/>
</dbReference>
<feature type="domain" description="RimM N-terminal" evidence="2">
    <location>
        <begin position="10"/>
        <end position="88"/>
    </location>
</feature>
<keyword evidence="1" id="KW-0690">Ribosome biogenesis</keyword>
<dbReference type="SUPFAM" id="SSF50346">
    <property type="entry name" value="PRC-barrel domain"/>
    <property type="match status" value="1"/>
</dbReference>
<reference evidence="4 5" key="1">
    <citation type="journal article" date="2016" name="Appl. Environ. Microbiol.">
        <title>Function and Phylogeny of Bacterial Butyryl Coenzyme A:Acetate Transferases and Their Diversity in the Proximal Colon of Swine.</title>
        <authorList>
            <person name="Trachsel J."/>
            <person name="Bayles D.O."/>
            <person name="Looft T."/>
            <person name="Levine U.Y."/>
            <person name="Allen H.K."/>
        </authorList>
    </citation>
    <scope>NUCLEOTIDE SEQUENCE [LARGE SCALE GENOMIC DNA]</scope>
    <source>
        <strain evidence="4 5">35-6-1</strain>
    </source>
</reference>
<dbReference type="HAMAP" id="MF_00014">
    <property type="entry name" value="Ribosome_mat_RimM"/>
    <property type="match status" value="1"/>
</dbReference>
<dbReference type="InterPro" id="IPR002676">
    <property type="entry name" value="RimM_N"/>
</dbReference>
<evidence type="ECO:0000313" key="4">
    <source>
        <dbReference type="EMBL" id="OLR64534.1"/>
    </source>
</evidence>
<comment type="subcellular location">
    <subcellularLocation>
        <location evidence="1">Cytoplasm</location>
    </subcellularLocation>
</comment>
<dbReference type="PANTHER" id="PTHR33692">
    <property type="entry name" value="RIBOSOME MATURATION FACTOR RIMM"/>
    <property type="match status" value="1"/>
</dbReference>
<comment type="subunit">
    <text evidence="1">Binds ribosomal protein uS19.</text>
</comment>
<dbReference type="EMBL" id="MJIH01000001">
    <property type="protein sequence ID" value="OLR64534.1"/>
    <property type="molecule type" value="Genomic_DNA"/>
</dbReference>
<dbReference type="InterPro" id="IPR011033">
    <property type="entry name" value="PRC_barrel-like_sf"/>
</dbReference>
<dbReference type="STRING" id="1465756.BIV18_02710"/>
<dbReference type="GO" id="GO:0006364">
    <property type="term" value="P:rRNA processing"/>
    <property type="evidence" value="ECO:0007669"/>
    <property type="project" value="UniProtKB-UniRule"/>
</dbReference>
<protein>
    <recommendedName>
        <fullName evidence="1">Ribosome maturation factor RimM</fullName>
    </recommendedName>
</protein>
<feature type="domain" description="Ribosome maturation factor RimM PRC barrel" evidence="3">
    <location>
        <begin position="101"/>
        <end position="163"/>
    </location>
</feature>
<dbReference type="GO" id="GO:0005840">
    <property type="term" value="C:ribosome"/>
    <property type="evidence" value="ECO:0007669"/>
    <property type="project" value="InterPro"/>
</dbReference>
<dbReference type="Gene3D" id="2.40.30.60">
    <property type="entry name" value="RimM"/>
    <property type="match status" value="1"/>
</dbReference>
<proteinExistence type="inferred from homology"/>
<dbReference type="Pfam" id="PF01782">
    <property type="entry name" value="RimM"/>
    <property type="match status" value="1"/>
</dbReference>
<keyword evidence="1" id="KW-0698">rRNA processing</keyword>
<accession>A0A1U7LYR3</accession>
<dbReference type="InterPro" id="IPR036976">
    <property type="entry name" value="RimM_N_sf"/>
</dbReference>
<dbReference type="InterPro" id="IPR011961">
    <property type="entry name" value="RimM"/>
</dbReference>
<organism evidence="4 5">
    <name type="scientific">Peptoniphilus porci</name>
    <dbReference type="NCBI Taxonomy" id="2652280"/>
    <lineage>
        <taxon>Bacteria</taxon>
        <taxon>Bacillati</taxon>
        <taxon>Bacillota</taxon>
        <taxon>Tissierellia</taxon>
        <taxon>Tissierellales</taxon>
        <taxon>Peptoniphilaceae</taxon>
        <taxon>Peptoniphilus</taxon>
    </lineage>
</organism>
<dbReference type="SUPFAM" id="SSF50447">
    <property type="entry name" value="Translation proteins"/>
    <property type="match status" value="1"/>
</dbReference>
<dbReference type="InterPro" id="IPR009000">
    <property type="entry name" value="Transl_B-barrel_sf"/>
</dbReference>
<evidence type="ECO:0000256" key="1">
    <source>
        <dbReference type="HAMAP-Rule" id="MF_00014"/>
    </source>
</evidence>
<gene>
    <name evidence="1" type="primary">rimM</name>
    <name evidence="4" type="ORF">BIV18_02710</name>
</gene>
<comment type="domain">
    <text evidence="1">The PRC barrel domain binds ribosomal protein uS19.</text>
</comment>
<accession>A0A848RCR3</accession>
<comment type="similarity">
    <text evidence="1">Belongs to the RimM family.</text>
</comment>
<dbReference type="InterPro" id="IPR056792">
    <property type="entry name" value="PRC_RimM"/>
</dbReference>
<dbReference type="GO" id="GO:0043022">
    <property type="term" value="F:ribosome binding"/>
    <property type="evidence" value="ECO:0007669"/>
    <property type="project" value="InterPro"/>
</dbReference>
<dbReference type="GO" id="GO:0005737">
    <property type="term" value="C:cytoplasm"/>
    <property type="evidence" value="ECO:0007669"/>
    <property type="project" value="UniProtKB-SubCell"/>
</dbReference>
<dbReference type="Proteomes" id="UP000187166">
    <property type="component" value="Unassembled WGS sequence"/>
</dbReference>
<keyword evidence="1" id="KW-0963">Cytoplasm</keyword>
<dbReference type="RefSeq" id="WP_075659176.1">
    <property type="nucleotide sequence ID" value="NZ_JABDSR010000003.1"/>
</dbReference>
<comment type="caution">
    <text evidence="4">The sequence shown here is derived from an EMBL/GenBank/DDBJ whole genome shotgun (WGS) entry which is preliminary data.</text>
</comment>
<dbReference type="Pfam" id="PF24986">
    <property type="entry name" value="PRC_RimM"/>
    <property type="match status" value="1"/>
</dbReference>
<dbReference type="Gene3D" id="2.30.30.240">
    <property type="entry name" value="PRC-barrel domain"/>
    <property type="match status" value="1"/>
</dbReference>
<dbReference type="AlphaFoldDB" id="A0A1U7LYR3"/>
<keyword evidence="1" id="KW-0143">Chaperone</keyword>
<evidence type="ECO:0000313" key="5">
    <source>
        <dbReference type="Proteomes" id="UP000187166"/>
    </source>
</evidence>
<evidence type="ECO:0000259" key="2">
    <source>
        <dbReference type="Pfam" id="PF01782"/>
    </source>
</evidence>
<sequence length="167" mass="19397">MKNIKDSITCIGKIINTHGIKGEIKVEPYTFDNKRFSELKSVFVGDELIEFSIKKVRVNKFVYLTFDGYENINDVLILKGSYIYIKDEDRLALDENQYYISDIIGKKVYDTEKNYIGILKEVLEYPANDIFIIESEDKSIYQIPAVKEFIKKIDSTITIKLIEGMIL</sequence>
<evidence type="ECO:0000259" key="3">
    <source>
        <dbReference type="Pfam" id="PF24986"/>
    </source>
</evidence>
<comment type="function">
    <text evidence="1">An accessory protein needed during the final step in the assembly of 30S ribosomal subunit, possibly for assembly of the head region. Essential for efficient processing of 16S rRNA. May be needed both before and after RbfA during the maturation of 16S rRNA. It has affinity for free ribosomal 30S subunits but not for 70S ribosomes.</text>
</comment>